<evidence type="ECO:0000256" key="7">
    <source>
        <dbReference type="PIRNR" id="PIRNR004682"/>
    </source>
</evidence>
<feature type="binding site" evidence="10">
    <location>
        <position position="100"/>
    </location>
    <ligand>
        <name>Zn(2+)</name>
        <dbReference type="ChEBI" id="CHEBI:29105"/>
    </ligand>
</feature>
<dbReference type="GO" id="GO:0016791">
    <property type="term" value="F:phosphatase activity"/>
    <property type="evidence" value="ECO:0007669"/>
    <property type="project" value="InterPro"/>
</dbReference>
<proteinExistence type="inferred from homology"/>
<accession>A0A7Y0EG28</accession>
<evidence type="ECO:0000313" key="11">
    <source>
        <dbReference type="EMBL" id="NMM62846.1"/>
    </source>
</evidence>
<gene>
    <name evidence="11" type="ORF">HBE96_09060</name>
</gene>
<comment type="similarity">
    <text evidence="7">Belongs to the gmhB family.</text>
</comment>
<evidence type="ECO:0000256" key="1">
    <source>
        <dbReference type="ARBA" id="ARBA00004496"/>
    </source>
</evidence>
<dbReference type="InterPro" id="IPR023214">
    <property type="entry name" value="HAD_sf"/>
</dbReference>
<dbReference type="SUPFAM" id="SSF56784">
    <property type="entry name" value="HAD-like"/>
    <property type="match status" value="1"/>
</dbReference>
<feature type="binding site" evidence="10">
    <location>
        <position position="23"/>
    </location>
    <ligand>
        <name>Mg(2+)</name>
        <dbReference type="ChEBI" id="CHEBI:18420"/>
    </ligand>
</feature>
<dbReference type="PIRSF" id="PIRSF004682">
    <property type="entry name" value="GmhB"/>
    <property type="match status" value="1"/>
</dbReference>
<evidence type="ECO:0000256" key="6">
    <source>
        <dbReference type="ARBA" id="ARBA00031828"/>
    </source>
</evidence>
<evidence type="ECO:0000256" key="5">
    <source>
        <dbReference type="ARBA" id="ARBA00023277"/>
    </source>
</evidence>
<feature type="active site" description="Proton donor" evidence="8">
    <location>
        <position position="23"/>
    </location>
</feature>
<dbReference type="GO" id="GO:0005737">
    <property type="term" value="C:cytoplasm"/>
    <property type="evidence" value="ECO:0007669"/>
    <property type="project" value="UniProtKB-SubCell"/>
</dbReference>
<dbReference type="NCBIfam" id="TIGR01662">
    <property type="entry name" value="HAD-SF-IIIA"/>
    <property type="match status" value="1"/>
</dbReference>
<feature type="active site" description="Nucleophile" evidence="8">
    <location>
        <position position="21"/>
    </location>
</feature>
<comment type="cofactor">
    <cofactor evidence="10">
        <name>Zn(2+)</name>
        <dbReference type="ChEBI" id="CHEBI:29105"/>
    </cofactor>
</comment>
<dbReference type="Proteomes" id="UP000537131">
    <property type="component" value="Unassembled WGS sequence"/>
</dbReference>
<keyword evidence="10" id="KW-0862">Zinc</keyword>
<feature type="binding site" evidence="10">
    <location>
        <position position="129"/>
    </location>
    <ligand>
        <name>Mg(2+)</name>
        <dbReference type="ChEBI" id="CHEBI:18420"/>
    </ligand>
</feature>
<evidence type="ECO:0000256" key="10">
    <source>
        <dbReference type="PIRSR" id="PIRSR004682-4"/>
    </source>
</evidence>
<keyword evidence="5 7" id="KW-0119">Carbohydrate metabolism</keyword>
<evidence type="ECO:0000256" key="9">
    <source>
        <dbReference type="PIRSR" id="PIRSR004682-3"/>
    </source>
</evidence>
<evidence type="ECO:0000256" key="8">
    <source>
        <dbReference type="PIRSR" id="PIRSR004682-1"/>
    </source>
</evidence>
<evidence type="ECO:0000256" key="4">
    <source>
        <dbReference type="ARBA" id="ARBA00022801"/>
    </source>
</evidence>
<keyword evidence="4 7" id="KW-0378">Hydrolase</keyword>
<keyword evidence="10" id="KW-0460">Magnesium</keyword>
<evidence type="ECO:0000256" key="2">
    <source>
        <dbReference type="ARBA" id="ARBA00022490"/>
    </source>
</evidence>
<reference evidence="11 12" key="1">
    <citation type="submission" date="2020-06" db="EMBL/GenBank/DDBJ databases">
        <title>Complete Genome Sequence of Clostridium muelleri sp. nov. P21T, an Acid-Alcohol Producing Acetogen Isolated from Old Hay.</title>
        <authorList>
            <person name="Duncan K.E."/>
            <person name="Tanner R.S."/>
        </authorList>
    </citation>
    <scope>NUCLEOTIDE SEQUENCE [LARGE SCALE GENOMIC DNA]</scope>
    <source>
        <strain evidence="11 12">P21</strain>
    </source>
</reference>
<dbReference type="PANTHER" id="PTHR42891:SF1">
    <property type="entry name" value="D-GLYCERO-BETA-D-MANNO-HEPTOSE-1,7-BISPHOSPHATE 7-PHOSPHATASE"/>
    <property type="match status" value="1"/>
</dbReference>
<comment type="caution">
    <text evidence="11">The sequence shown here is derived from an EMBL/GenBank/DDBJ whole genome shotgun (WGS) entry which is preliminary data.</text>
</comment>
<dbReference type="EC" id="3.1.3.-" evidence="7"/>
<dbReference type="PANTHER" id="PTHR42891">
    <property type="entry name" value="D-GLYCERO-BETA-D-MANNO-HEPTOSE-1,7-BISPHOSPHATE 7-PHOSPHATASE"/>
    <property type="match status" value="1"/>
</dbReference>
<organism evidence="11 12">
    <name type="scientific">Clostridium muellerianum</name>
    <dbReference type="NCBI Taxonomy" id="2716538"/>
    <lineage>
        <taxon>Bacteria</taxon>
        <taxon>Bacillati</taxon>
        <taxon>Bacillota</taxon>
        <taxon>Clostridia</taxon>
        <taxon>Eubacteriales</taxon>
        <taxon>Clostridiaceae</taxon>
        <taxon>Clostridium</taxon>
    </lineage>
</organism>
<feature type="site" description="Contributes to substrate recognition" evidence="9">
    <location>
        <position position="103"/>
    </location>
</feature>
<dbReference type="GO" id="GO:0046872">
    <property type="term" value="F:metal ion binding"/>
    <property type="evidence" value="ECO:0007669"/>
    <property type="project" value="UniProtKB-KW"/>
</dbReference>
<dbReference type="InterPro" id="IPR006543">
    <property type="entry name" value="Histidinol-phos"/>
</dbReference>
<name>A0A7Y0EG28_9CLOT</name>
<dbReference type="AlphaFoldDB" id="A0A7Y0EG28"/>
<dbReference type="Pfam" id="PF13242">
    <property type="entry name" value="Hydrolase_like"/>
    <property type="match status" value="1"/>
</dbReference>
<protein>
    <recommendedName>
        <fullName evidence="6 7">D,D-heptose 1,7-bisphosphate phosphatase</fullName>
        <ecNumber evidence="7">3.1.3.-</ecNumber>
    </recommendedName>
</protein>
<dbReference type="InterPro" id="IPR036412">
    <property type="entry name" value="HAD-like_sf"/>
</dbReference>
<feature type="binding site" evidence="10">
    <location>
        <position position="94"/>
    </location>
    <ligand>
        <name>Zn(2+)</name>
        <dbReference type="ChEBI" id="CHEBI:29105"/>
    </ligand>
</feature>
<feature type="binding site" evidence="10">
    <location>
        <position position="102"/>
    </location>
    <ligand>
        <name>Zn(2+)</name>
        <dbReference type="ChEBI" id="CHEBI:29105"/>
    </ligand>
</feature>
<dbReference type="GO" id="GO:0005975">
    <property type="term" value="P:carbohydrate metabolic process"/>
    <property type="evidence" value="ECO:0007669"/>
    <property type="project" value="InterPro"/>
</dbReference>
<dbReference type="NCBIfam" id="NF005264">
    <property type="entry name" value="PRK06769.1"/>
    <property type="match status" value="1"/>
</dbReference>
<sequence length="188" mass="21096">MNIKDYNSKISNKKLEAIFIDRDGTIGGTDEVVYPGEFQLFSFVVEAIKILKAKGIKIISFTNQPGISKGKATKEDFIKELTGFGFDDCCICPHDESEGCICRKPKTAMLEKAAVKHNLNLKKCLVIGDRWSDMLAASKVDSIKILVLTGAGKDALEKYRHKWNNCNAEFIATNILEAVRWLENEKYI</sequence>
<evidence type="ECO:0000313" key="12">
    <source>
        <dbReference type="Proteomes" id="UP000537131"/>
    </source>
</evidence>
<comment type="subcellular location">
    <subcellularLocation>
        <location evidence="1 7">Cytoplasm</location>
    </subcellularLocation>
</comment>
<feature type="site" description="Stabilizes the phosphoryl group" evidence="9">
    <location>
        <position position="62"/>
    </location>
</feature>
<dbReference type="RefSeq" id="WP_169297437.1">
    <property type="nucleotide sequence ID" value="NZ_JABBNI010000014.1"/>
</dbReference>
<dbReference type="Gene3D" id="3.40.50.1000">
    <property type="entry name" value="HAD superfamily/HAD-like"/>
    <property type="match status" value="1"/>
</dbReference>
<dbReference type="InterPro" id="IPR006549">
    <property type="entry name" value="HAD-SF_hydro_IIIA"/>
</dbReference>
<comment type="cofactor">
    <cofactor evidence="10">
        <name>Mg(2+)</name>
        <dbReference type="ChEBI" id="CHEBI:18420"/>
    </cofactor>
</comment>
<feature type="site" description="Stabilizes the phosphoryl group" evidence="9">
    <location>
        <position position="104"/>
    </location>
</feature>
<dbReference type="EMBL" id="JABBNI010000014">
    <property type="protein sequence ID" value="NMM62846.1"/>
    <property type="molecule type" value="Genomic_DNA"/>
</dbReference>
<feature type="binding site" evidence="10">
    <location>
        <position position="21"/>
    </location>
    <ligand>
        <name>Mg(2+)</name>
        <dbReference type="ChEBI" id="CHEBI:18420"/>
    </ligand>
</feature>
<evidence type="ECO:0000256" key="3">
    <source>
        <dbReference type="ARBA" id="ARBA00022723"/>
    </source>
</evidence>
<keyword evidence="12" id="KW-1185">Reference proteome</keyword>
<keyword evidence="2 7" id="KW-0963">Cytoplasm</keyword>
<dbReference type="NCBIfam" id="TIGR01656">
    <property type="entry name" value="Histidinol-ppas"/>
    <property type="match status" value="1"/>
</dbReference>
<feature type="binding site" evidence="10">
    <location>
        <position position="92"/>
    </location>
    <ligand>
        <name>Zn(2+)</name>
        <dbReference type="ChEBI" id="CHEBI:29105"/>
    </ligand>
</feature>
<dbReference type="InterPro" id="IPR004446">
    <property type="entry name" value="Heptose_bisP_phosphatase"/>
</dbReference>
<keyword evidence="3 10" id="KW-0479">Metal-binding</keyword>